<accession>F4LNC6</accession>
<feature type="transmembrane region" description="Helical" evidence="8">
    <location>
        <begin position="15"/>
        <end position="36"/>
    </location>
</feature>
<evidence type="ECO:0000256" key="7">
    <source>
        <dbReference type="ARBA" id="ARBA00023136"/>
    </source>
</evidence>
<evidence type="ECO:0000256" key="3">
    <source>
        <dbReference type="ARBA" id="ARBA00022448"/>
    </source>
</evidence>
<dbReference type="Gene3D" id="1.10.3470.10">
    <property type="entry name" value="ABC transporter involved in vitamin B12 uptake, BtuC"/>
    <property type="match status" value="1"/>
</dbReference>
<keyword evidence="10" id="KW-1185">Reference proteome</keyword>
<dbReference type="AlphaFoldDB" id="F4LNC6"/>
<feature type="transmembrane region" description="Helical" evidence="8">
    <location>
        <begin position="173"/>
        <end position="196"/>
    </location>
</feature>
<dbReference type="KEGG" id="tbe:Trebr_2478"/>
<dbReference type="Proteomes" id="UP000006546">
    <property type="component" value="Chromosome"/>
</dbReference>
<name>F4LNC6_TREBD</name>
<dbReference type="OrthoDB" id="9792889at2"/>
<dbReference type="CDD" id="cd06550">
    <property type="entry name" value="TM_ABC_iron-siderophores_like"/>
    <property type="match status" value="1"/>
</dbReference>
<evidence type="ECO:0000256" key="1">
    <source>
        <dbReference type="ARBA" id="ARBA00004651"/>
    </source>
</evidence>
<evidence type="ECO:0000313" key="10">
    <source>
        <dbReference type="Proteomes" id="UP000006546"/>
    </source>
</evidence>
<dbReference type="PANTHER" id="PTHR30472">
    <property type="entry name" value="FERRIC ENTEROBACTIN TRANSPORT SYSTEM PERMEASE PROTEIN"/>
    <property type="match status" value="1"/>
</dbReference>
<evidence type="ECO:0000256" key="5">
    <source>
        <dbReference type="ARBA" id="ARBA00022692"/>
    </source>
</evidence>
<feature type="transmembrane region" description="Helical" evidence="8">
    <location>
        <begin position="261"/>
        <end position="290"/>
    </location>
</feature>
<keyword evidence="4" id="KW-1003">Cell membrane</keyword>
<keyword evidence="6 8" id="KW-1133">Transmembrane helix</keyword>
<feature type="transmembrane region" description="Helical" evidence="8">
    <location>
        <begin position="333"/>
        <end position="353"/>
    </location>
</feature>
<comment type="similarity">
    <text evidence="2">Belongs to the binding-protein-dependent transport system permease family. FecCD subfamily.</text>
</comment>
<dbReference type="InterPro" id="IPR037294">
    <property type="entry name" value="ABC_BtuC-like"/>
</dbReference>
<dbReference type="FunFam" id="1.10.3470.10:FF:000001">
    <property type="entry name" value="Vitamin B12 ABC transporter permease BtuC"/>
    <property type="match status" value="1"/>
</dbReference>
<keyword evidence="3" id="KW-0813">Transport</keyword>
<evidence type="ECO:0000313" key="9">
    <source>
        <dbReference type="EMBL" id="AEE17884.1"/>
    </source>
</evidence>
<keyword evidence="7 8" id="KW-0472">Membrane</keyword>
<dbReference type="GO" id="GO:0005886">
    <property type="term" value="C:plasma membrane"/>
    <property type="evidence" value="ECO:0007669"/>
    <property type="project" value="UniProtKB-SubCell"/>
</dbReference>
<proteinExistence type="inferred from homology"/>
<feature type="transmembrane region" description="Helical" evidence="8">
    <location>
        <begin position="302"/>
        <end position="327"/>
    </location>
</feature>
<gene>
    <name evidence="9" type="ordered locus">Trebr_2478</name>
</gene>
<feature type="transmembrane region" description="Helical" evidence="8">
    <location>
        <begin position="141"/>
        <end position="161"/>
    </location>
</feature>
<sequence>MKISAPHPVRTGTSLTVRFTATALFLLAAAAAGIAFGTERIPFREIGNALFRPAAADPFAAVIVRELRLPRVLLAGLSGALLASAGAAFQGFFRNPLAESGIMGISSGAALGAVLSAFIPAATGIAGAAELASRFPQFMQANVTTVCAFCGAAAAAFLIYAASKLTARSGGTIAILLTGTAAGTFFSAVTSVVLLVKDTELHRMFVWTLGSFNGKGWSELAFVLPAAVLSAVLLAGCARFLDVLSGGERTAQALGLDPAHARLLVLTAGSLASAAAVCAGGTIGFVGLIAPHVARRLFSPRHAVLIPASMMGGAVFLITCDTAARTVAAPAEIPVGIITALAGAPFFISILFGGRNRTGNFNE</sequence>
<feature type="transmembrane region" description="Helical" evidence="8">
    <location>
        <begin position="217"/>
        <end position="241"/>
    </location>
</feature>
<dbReference type="STRING" id="906968.Trebr_2478"/>
<dbReference type="eggNOG" id="COG0609">
    <property type="taxonomic scope" value="Bacteria"/>
</dbReference>
<feature type="transmembrane region" description="Helical" evidence="8">
    <location>
        <begin position="105"/>
        <end position="129"/>
    </location>
</feature>
<organism evidence="9 10">
    <name type="scientific">Treponema brennaborense (strain DSM 12168 / CIP 105900 / DD5/3)</name>
    <dbReference type="NCBI Taxonomy" id="906968"/>
    <lineage>
        <taxon>Bacteria</taxon>
        <taxon>Pseudomonadati</taxon>
        <taxon>Spirochaetota</taxon>
        <taxon>Spirochaetia</taxon>
        <taxon>Spirochaetales</taxon>
        <taxon>Treponemataceae</taxon>
        <taxon>Treponema</taxon>
    </lineage>
</organism>
<evidence type="ECO:0000256" key="6">
    <source>
        <dbReference type="ARBA" id="ARBA00022989"/>
    </source>
</evidence>
<comment type="subcellular location">
    <subcellularLocation>
        <location evidence="1">Cell membrane</location>
        <topology evidence="1">Multi-pass membrane protein</topology>
    </subcellularLocation>
</comment>
<feature type="transmembrane region" description="Helical" evidence="8">
    <location>
        <begin position="72"/>
        <end position="93"/>
    </location>
</feature>
<dbReference type="SUPFAM" id="SSF81345">
    <property type="entry name" value="ABC transporter involved in vitamin B12 uptake, BtuC"/>
    <property type="match status" value="1"/>
</dbReference>
<reference evidence="10" key="1">
    <citation type="submission" date="2011-04" db="EMBL/GenBank/DDBJ databases">
        <title>The complete genome of Treponema brennaborense DSM 12168.</title>
        <authorList>
            <person name="Lucas S."/>
            <person name="Han J."/>
            <person name="Lapidus A."/>
            <person name="Bruce D."/>
            <person name="Goodwin L."/>
            <person name="Pitluck S."/>
            <person name="Peters L."/>
            <person name="Kyrpides N."/>
            <person name="Mavromatis K."/>
            <person name="Ivanova N."/>
            <person name="Mikhailova N."/>
            <person name="Pagani I."/>
            <person name="Teshima H."/>
            <person name="Detter J.C."/>
            <person name="Tapia R."/>
            <person name="Han C."/>
            <person name="Land M."/>
            <person name="Hauser L."/>
            <person name="Markowitz V."/>
            <person name="Cheng J.-F."/>
            <person name="Hugenholtz P."/>
            <person name="Woyke T."/>
            <person name="Wu D."/>
            <person name="Gronow S."/>
            <person name="Wellnitz S."/>
            <person name="Brambilla E."/>
            <person name="Klenk H.-P."/>
            <person name="Eisen J.A."/>
        </authorList>
    </citation>
    <scope>NUCLEOTIDE SEQUENCE [LARGE SCALE GENOMIC DNA]</scope>
    <source>
        <strain evidence="10">DSM 12168 / CIP 105900 / DD5/3</strain>
    </source>
</reference>
<evidence type="ECO:0000256" key="8">
    <source>
        <dbReference type="SAM" id="Phobius"/>
    </source>
</evidence>
<keyword evidence="5 8" id="KW-0812">Transmembrane</keyword>
<protein>
    <submittedName>
        <fullName evidence="9">ABC-type transporter, integral membrane subunit</fullName>
    </submittedName>
</protein>
<dbReference type="EMBL" id="CP002696">
    <property type="protein sequence ID" value="AEE17884.1"/>
    <property type="molecule type" value="Genomic_DNA"/>
</dbReference>
<dbReference type="PANTHER" id="PTHR30472:SF25">
    <property type="entry name" value="ABC TRANSPORTER PERMEASE PROTEIN MJ0876-RELATED"/>
    <property type="match status" value="1"/>
</dbReference>
<dbReference type="HOGENOM" id="CLU_013016_0_3_12"/>
<dbReference type="Pfam" id="PF01032">
    <property type="entry name" value="FecCD"/>
    <property type="match status" value="1"/>
</dbReference>
<evidence type="ECO:0000256" key="4">
    <source>
        <dbReference type="ARBA" id="ARBA00022475"/>
    </source>
</evidence>
<dbReference type="GO" id="GO:0022857">
    <property type="term" value="F:transmembrane transporter activity"/>
    <property type="evidence" value="ECO:0007669"/>
    <property type="project" value="InterPro"/>
</dbReference>
<dbReference type="InterPro" id="IPR000522">
    <property type="entry name" value="ABC_transptr_permease_BtuC"/>
</dbReference>
<dbReference type="RefSeq" id="WP_013759585.1">
    <property type="nucleotide sequence ID" value="NC_015500.1"/>
</dbReference>
<evidence type="ECO:0000256" key="2">
    <source>
        <dbReference type="ARBA" id="ARBA00007935"/>
    </source>
</evidence>